<evidence type="ECO:0000313" key="2">
    <source>
        <dbReference type="Proteomes" id="UP000642180"/>
    </source>
</evidence>
<evidence type="ECO:0008006" key="3">
    <source>
        <dbReference type="Google" id="ProtNLM"/>
    </source>
</evidence>
<comment type="caution">
    <text evidence="1">The sequence shown here is derived from an EMBL/GenBank/DDBJ whole genome shotgun (WGS) entry which is preliminary data.</text>
</comment>
<evidence type="ECO:0000313" key="1">
    <source>
        <dbReference type="EMBL" id="GGI20026.1"/>
    </source>
</evidence>
<dbReference type="RefSeq" id="WP_188381400.1">
    <property type="nucleotide sequence ID" value="NZ_BMDI01000002.1"/>
</dbReference>
<dbReference type="SUPFAM" id="SSF53474">
    <property type="entry name" value="alpha/beta-Hydrolases"/>
    <property type="match status" value="1"/>
</dbReference>
<dbReference type="Proteomes" id="UP000642180">
    <property type="component" value="Unassembled WGS sequence"/>
</dbReference>
<protein>
    <recommendedName>
        <fullName evidence="3">Alpha/beta hydrolase</fullName>
    </recommendedName>
</protein>
<organism evidence="1 2">
    <name type="scientific">Oxalicibacterium faecigallinarum</name>
    <dbReference type="NCBI Taxonomy" id="573741"/>
    <lineage>
        <taxon>Bacteria</taxon>
        <taxon>Pseudomonadati</taxon>
        <taxon>Pseudomonadota</taxon>
        <taxon>Betaproteobacteria</taxon>
        <taxon>Burkholderiales</taxon>
        <taxon>Oxalobacteraceae</taxon>
        <taxon>Oxalicibacterium</taxon>
    </lineage>
</organism>
<gene>
    <name evidence="1" type="ORF">GCM10008066_21970</name>
</gene>
<proteinExistence type="predicted"/>
<dbReference type="AlphaFoldDB" id="A0A8J3F3D5"/>
<sequence length="253" mass="27893">MSRFPQPLKIAGLILLVSTVLTACMPIGIVKSKLDVIEDVAPCKGDIDTLVVLLPGAYDTPEDFVRQGFVDAMHARRIAADVIMADTHVGYYTSALVVERLHQDIVMPARAKGYRHIWFAGISLGGYGSLLYAKAFGDTIDGMFLMAPFLGNRSLIAEVGKSGLADWPVGPIAANDYDRELWSWIKTYATAPDRVPPLYIGYGLEDRFAGSNRLIGDVLPANRVTTAEGGHTWKPWLELWQGFLDRDVLPRCR</sequence>
<keyword evidence="2" id="KW-1185">Reference proteome</keyword>
<dbReference type="Gene3D" id="3.40.50.1820">
    <property type="entry name" value="alpha/beta hydrolase"/>
    <property type="match status" value="1"/>
</dbReference>
<dbReference type="PROSITE" id="PS51257">
    <property type="entry name" value="PROKAR_LIPOPROTEIN"/>
    <property type="match status" value="1"/>
</dbReference>
<dbReference type="InterPro" id="IPR029058">
    <property type="entry name" value="AB_hydrolase_fold"/>
</dbReference>
<reference evidence="2" key="1">
    <citation type="journal article" date="2019" name="Int. J. Syst. Evol. Microbiol.">
        <title>The Global Catalogue of Microorganisms (GCM) 10K type strain sequencing project: providing services to taxonomists for standard genome sequencing and annotation.</title>
        <authorList>
            <consortium name="The Broad Institute Genomics Platform"/>
            <consortium name="The Broad Institute Genome Sequencing Center for Infectious Disease"/>
            <person name="Wu L."/>
            <person name="Ma J."/>
        </authorList>
    </citation>
    <scope>NUCLEOTIDE SEQUENCE [LARGE SCALE GENOMIC DNA]</scope>
    <source>
        <strain evidence="2">CCM 2767</strain>
    </source>
</reference>
<dbReference type="EMBL" id="BMDI01000002">
    <property type="protein sequence ID" value="GGI20026.1"/>
    <property type="molecule type" value="Genomic_DNA"/>
</dbReference>
<name>A0A8J3F3D5_9BURK</name>
<accession>A0A8J3F3D5</accession>